<comment type="similarity">
    <text evidence="1">Belongs to the NAD(P)-dependent epimerase/dehydratase family. SDR39U1 subfamily.</text>
</comment>
<dbReference type="Pfam" id="PF01370">
    <property type="entry name" value="Epimerase"/>
    <property type="match status" value="1"/>
</dbReference>
<gene>
    <name evidence="4" type="ORF">A7P85_04980</name>
</gene>
<dbReference type="EMBL" id="LXSF01000004">
    <property type="protein sequence ID" value="OAM16805.1"/>
    <property type="molecule type" value="Genomic_DNA"/>
</dbReference>
<accession>A0A1A9RD79</accession>
<dbReference type="InterPro" id="IPR036291">
    <property type="entry name" value="NAD(P)-bd_dom_sf"/>
</dbReference>
<organism evidence="4 5">
    <name type="scientific">Eikenella corrodens</name>
    <dbReference type="NCBI Taxonomy" id="539"/>
    <lineage>
        <taxon>Bacteria</taxon>
        <taxon>Pseudomonadati</taxon>
        <taxon>Pseudomonadota</taxon>
        <taxon>Betaproteobacteria</taxon>
        <taxon>Neisseriales</taxon>
        <taxon>Neisseriaceae</taxon>
        <taxon>Eikenella</taxon>
    </lineage>
</organism>
<name>A0A1A9RD79_EIKCO</name>
<dbReference type="InterPro" id="IPR001509">
    <property type="entry name" value="Epimerase_deHydtase"/>
</dbReference>
<sequence length="304" mass="33699">MSRQTIVIIGGSGFIGRHLAAAYQANGHRVIIVSRHPTRAREADNRFEYIAALHHLYDSIRPDLLINLAGASVGEGRWTAQRKQELLQSRLQPVQAVADWLHRHPQPPRLIIQASAVGYYGNGSAEGWPPCAENAPPQNVFPSQLCQQWEAAIQRVQQESGVPVAVCRFGVVLGRDGGILPQLLKPVRYCAGRLGSGEQPLPWVHMDDVVAAIRFLATQTHNGFQAYNITAPKRTTQFDFARAAAQRLRRPLLFSVPEQALRLMLGEQADLVLDGQFAPPKALLQQGFEFTFPTIERALDNLLN</sequence>
<evidence type="ECO:0000313" key="4">
    <source>
        <dbReference type="EMBL" id="OAM16805.1"/>
    </source>
</evidence>
<dbReference type="InterPro" id="IPR010099">
    <property type="entry name" value="SDR39U1"/>
</dbReference>
<protein>
    <submittedName>
        <fullName evidence="4">TIGR01777 family protein</fullName>
    </submittedName>
</protein>
<dbReference type="PANTHER" id="PTHR11092">
    <property type="entry name" value="SUGAR NUCLEOTIDE EPIMERASE RELATED"/>
    <property type="match status" value="1"/>
</dbReference>
<evidence type="ECO:0000256" key="1">
    <source>
        <dbReference type="ARBA" id="ARBA00009353"/>
    </source>
</evidence>
<reference evidence="5" key="1">
    <citation type="submission" date="2016-05" db="EMBL/GenBank/DDBJ databases">
        <title>Draft genome of Corynebacterium afermentans subsp. afermentans LCDC 88199T.</title>
        <authorList>
            <person name="Bernier A.-M."/>
            <person name="Bernard K."/>
        </authorList>
    </citation>
    <scope>NUCLEOTIDE SEQUENCE [LARGE SCALE GENOMIC DNA]</scope>
    <source>
        <strain evidence="5">NML01-0328</strain>
    </source>
</reference>
<dbReference type="Gene3D" id="3.40.50.720">
    <property type="entry name" value="NAD(P)-binding Rossmann-like Domain"/>
    <property type="match status" value="1"/>
</dbReference>
<dbReference type="Pfam" id="PF08338">
    <property type="entry name" value="DUF1731"/>
    <property type="match status" value="1"/>
</dbReference>
<evidence type="ECO:0000259" key="3">
    <source>
        <dbReference type="Pfam" id="PF08338"/>
    </source>
</evidence>
<feature type="domain" description="DUF1731" evidence="3">
    <location>
        <begin position="256"/>
        <end position="302"/>
    </location>
</feature>
<dbReference type="NCBIfam" id="TIGR01777">
    <property type="entry name" value="yfcH"/>
    <property type="match status" value="1"/>
</dbReference>
<evidence type="ECO:0000313" key="5">
    <source>
        <dbReference type="Proteomes" id="UP000078003"/>
    </source>
</evidence>
<dbReference type="InterPro" id="IPR013549">
    <property type="entry name" value="DUF1731"/>
</dbReference>
<proteinExistence type="inferred from homology"/>
<dbReference type="AlphaFoldDB" id="A0A1A9RD79"/>
<dbReference type="RefSeq" id="WP_064085119.1">
    <property type="nucleotide sequence ID" value="NZ_LXSF01000004.1"/>
</dbReference>
<dbReference type="Proteomes" id="UP000078003">
    <property type="component" value="Unassembled WGS sequence"/>
</dbReference>
<evidence type="ECO:0000259" key="2">
    <source>
        <dbReference type="Pfam" id="PF01370"/>
    </source>
</evidence>
<dbReference type="SUPFAM" id="SSF51735">
    <property type="entry name" value="NAD(P)-binding Rossmann-fold domains"/>
    <property type="match status" value="1"/>
</dbReference>
<comment type="caution">
    <text evidence="4">The sequence shown here is derived from an EMBL/GenBank/DDBJ whole genome shotgun (WGS) entry which is preliminary data.</text>
</comment>
<feature type="domain" description="NAD-dependent epimerase/dehydratase" evidence="2">
    <location>
        <begin position="6"/>
        <end position="229"/>
    </location>
</feature>
<dbReference type="PANTHER" id="PTHR11092:SF0">
    <property type="entry name" value="EPIMERASE FAMILY PROTEIN SDR39U1"/>
    <property type="match status" value="1"/>
</dbReference>